<evidence type="ECO:0000256" key="1">
    <source>
        <dbReference type="ARBA" id="ARBA00004141"/>
    </source>
</evidence>
<dbReference type="AlphaFoldDB" id="A0A1Y5TDW2"/>
<feature type="transmembrane region" description="Helical" evidence="6">
    <location>
        <begin position="183"/>
        <end position="205"/>
    </location>
</feature>
<evidence type="ECO:0000256" key="5">
    <source>
        <dbReference type="ARBA" id="ARBA00023136"/>
    </source>
</evidence>
<feature type="transmembrane region" description="Helical" evidence="6">
    <location>
        <begin position="211"/>
        <end position="232"/>
    </location>
</feature>
<evidence type="ECO:0000256" key="2">
    <source>
        <dbReference type="ARBA" id="ARBA00009853"/>
    </source>
</evidence>
<evidence type="ECO:0000313" key="8">
    <source>
        <dbReference type="EMBL" id="SLN61392.1"/>
    </source>
</evidence>
<comment type="subcellular location">
    <subcellularLocation>
        <location evidence="1">Membrane</location>
        <topology evidence="1">Multi-pass membrane protein</topology>
    </subcellularLocation>
</comment>
<gene>
    <name evidence="8" type="primary">ribN_7</name>
    <name evidence="8" type="ORF">PSA7680_03237</name>
</gene>
<evidence type="ECO:0000256" key="3">
    <source>
        <dbReference type="ARBA" id="ARBA00022692"/>
    </source>
</evidence>
<dbReference type="InterPro" id="IPR000620">
    <property type="entry name" value="EamA_dom"/>
</dbReference>
<keyword evidence="4 6" id="KW-1133">Transmembrane helix</keyword>
<protein>
    <submittedName>
        <fullName evidence="8">Riboflavin transporter</fullName>
    </submittedName>
</protein>
<evidence type="ECO:0000313" key="9">
    <source>
        <dbReference type="Proteomes" id="UP000193409"/>
    </source>
</evidence>
<feature type="transmembrane region" description="Helical" evidence="6">
    <location>
        <begin position="239"/>
        <end position="259"/>
    </location>
</feature>
<dbReference type="SUPFAM" id="SSF103481">
    <property type="entry name" value="Multidrug resistance efflux transporter EmrE"/>
    <property type="match status" value="2"/>
</dbReference>
<sequence length="295" mass="30823">MSPARGIGMVVLAVGMFTIMATAVKATSDHVPPGQAMFFRSAVTLPIVIAMLLARGEMHGALHTKHPLGHLMRGLTGSAAMGMGFASLAYLPLPEATAIRFSTPLFVVVLAALMLGERFRLIRLSAVAAGLLGVSIILAPRLTGDLGSQASLGALLTLGSAFCASLSQIQVKMLSGKENTATIVFYFAICSLVLSLFTAPFGWVVPTPGEAAILLFGAAVGSAGQLLLTGAYRHADASLVAPFTYSSMIWSLILGFIVFGDLPTAQMLLGAGIVIASGIVIAWREQQIARRAIRR</sequence>
<reference evidence="8 9" key="1">
    <citation type="submission" date="2017-03" db="EMBL/GenBank/DDBJ databases">
        <authorList>
            <person name="Afonso C.L."/>
            <person name="Miller P.J."/>
            <person name="Scott M.A."/>
            <person name="Spackman E."/>
            <person name="Goraichik I."/>
            <person name="Dimitrov K.M."/>
            <person name="Suarez D.L."/>
            <person name="Swayne D.E."/>
        </authorList>
    </citation>
    <scope>NUCLEOTIDE SEQUENCE [LARGE SCALE GENOMIC DNA]</scope>
    <source>
        <strain evidence="8 9">CECT 7680</strain>
    </source>
</reference>
<feature type="domain" description="EamA" evidence="7">
    <location>
        <begin position="152"/>
        <end position="281"/>
    </location>
</feature>
<comment type="similarity">
    <text evidence="2">Belongs to the drug/metabolite transporter (DMT) superfamily. 10 TMS drug/metabolite exporter (DME) (TC 2.A.7.3) family.</text>
</comment>
<evidence type="ECO:0000256" key="6">
    <source>
        <dbReference type="SAM" id="Phobius"/>
    </source>
</evidence>
<dbReference type="EMBL" id="FWFQ01000030">
    <property type="protein sequence ID" value="SLN61392.1"/>
    <property type="molecule type" value="Genomic_DNA"/>
</dbReference>
<proteinExistence type="inferred from homology"/>
<feature type="transmembrane region" description="Helical" evidence="6">
    <location>
        <begin position="265"/>
        <end position="283"/>
    </location>
</feature>
<feature type="transmembrane region" description="Helical" evidence="6">
    <location>
        <begin position="75"/>
        <end position="93"/>
    </location>
</feature>
<dbReference type="Proteomes" id="UP000193409">
    <property type="component" value="Unassembled WGS sequence"/>
</dbReference>
<keyword evidence="5 6" id="KW-0472">Membrane</keyword>
<dbReference type="PANTHER" id="PTHR22911:SF6">
    <property type="entry name" value="SOLUTE CARRIER FAMILY 35 MEMBER G1"/>
    <property type="match status" value="1"/>
</dbReference>
<dbReference type="InterPro" id="IPR037185">
    <property type="entry name" value="EmrE-like"/>
</dbReference>
<name>A0A1Y5TDW2_9RHOB</name>
<feature type="domain" description="EamA" evidence="7">
    <location>
        <begin position="5"/>
        <end position="138"/>
    </location>
</feature>
<evidence type="ECO:0000256" key="4">
    <source>
        <dbReference type="ARBA" id="ARBA00022989"/>
    </source>
</evidence>
<dbReference type="PANTHER" id="PTHR22911">
    <property type="entry name" value="ACYL-MALONYL CONDENSING ENZYME-RELATED"/>
    <property type="match status" value="1"/>
</dbReference>
<dbReference type="RefSeq" id="WP_245824697.1">
    <property type="nucleotide sequence ID" value="NZ_FWFQ01000030.1"/>
</dbReference>
<feature type="transmembrane region" description="Helical" evidence="6">
    <location>
        <begin position="36"/>
        <end position="54"/>
    </location>
</feature>
<accession>A0A1Y5TDW2</accession>
<organism evidence="8 9">
    <name type="scientific">Pseudoruegeria aquimaris</name>
    <dbReference type="NCBI Taxonomy" id="393663"/>
    <lineage>
        <taxon>Bacteria</taxon>
        <taxon>Pseudomonadati</taxon>
        <taxon>Pseudomonadota</taxon>
        <taxon>Alphaproteobacteria</taxon>
        <taxon>Rhodobacterales</taxon>
        <taxon>Roseobacteraceae</taxon>
        <taxon>Pseudoruegeria</taxon>
    </lineage>
</organism>
<dbReference type="GO" id="GO:0016020">
    <property type="term" value="C:membrane"/>
    <property type="evidence" value="ECO:0007669"/>
    <property type="project" value="UniProtKB-SubCell"/>
</dbReference>
<keyword evidence="3 6" id="KW-0812">Transmembrane</keyword>
<keyword evidence="9" id="KW-1185">Reference proteome</keyword>
<feature type="transmembrane region" description="Helical" evidence="6">
    <location>
        <begin position="99"/>
        <end position="116"/>
    </location>
</feature>
<dbReference type="Pfam" id="PF00892">
    <property type="entry name" value="EamA"/>
    <property type="match status" value="2"/>
</dbReference>
<evidence type="ECO:0000259" key="7">
    <source>
        <dbReference type="Pfam" id="PF00892"/>
    </source>
</evidence>
<feature type="transmembrane region" description="Helical" evidence="6">
    <location>
        <begin position="121"/>
        <end position="139"/>
    </location>
</feature>
<feature type="transmembrane region" description="Helical" evidence="6">
    <location>
        <begin position="151"/>
        <end position="171"/>
    </location>
</feature>